<dbReference type="InterPro" id="IPR013216">
    <property type="entry name" value="Methyltransf_11"/>
</dbReference>
<dbReference type="OrthoDB" id="9773308at2"/>
<gene>
    <name evidence="2" type="ORF">BBF96_09710</name>
</gene>
<dbReference type="SUPFAM" id="SSF53335">
    <property type="entry name" value="S-adenosyl-L-methionine-dependent methyltransferases"/>
    <property type="match status" value="1"/>
</dbReference>
<organism evidence="2 3">
    <name type="scientific">Anoxybacter fermentans</name>
    <dbReference type="NCBI Taxonomy" id="1323375"/>
    <lineage>
        <taxon>Bacteria</taxon>
        <taxon>Bacillati</taxon>
        <taxon>Bacillota</taxon>
        <taxon>Clostridia</taxon>
        <taxon>Halanaerobiales</taxon>
        <taxon>Anoxybacter</taxon>
    </lineage>
</organism>
<name>A0A3Q9HQQ4_9FIRM</name>
<dbReference type="GO" id="GO:0008757">
    <property type="term" value="F:S-adenosylmethionine-dependent methyltransferase activity"/>
    <property type="evidence" value="ECO:0007669"/>
    <property type="project" value="InterPro"/>
</dbReference>
<protein>
    <recommendedName>
        <fullName evidence="1">Methyltransferase type 11 domain-containing protein</fullName>
    </recommendedName>
</protein>
<evidence type="ECO:0000313" key="2">
    <source>
        <dbReference type="EMBL" id="AZR73638.1"/>
    </source>
</evidence>
<feature type="domain" description="Methyltransferase type 11" evidence="1">
    <location>
        <begin position="135"/>
        <end position="227"/>
    </location>
</feature>
<dbReference type="InterPro" id="IPR029063">
    <property type="entry name" value="SAM-dependent_MTases_sf"/>
</dbReference>
<accession>A0A3Q9HQQ4</accession>
<dbReference type="KEGG" id="aft:BBF96_09710"/>
<dbReference type="InterPro" id="IPR050508">
    <property type="entry name" value="Methyltransf_Superfamily"/>
</dbReference>
<evidence type="ECO:0000313" key="3">
    <source>
        <dbReference type="Proteomes" id="UP000267250"/>
    </source>
</evidence>
<reference evidence="2 3" key="1">
    <citation type="submission" date="2016-07" db="EMBL/GenBank/DDBJ databases">
        <title>Genome and transcriptome analysis of iron-reducing fermentative bacteria Anoxybacter fermentans.</title>
        <authorList>
            <person name="Zeng X."/>
            <person name="Shao Z."/>
        </authorList>
    </citation>
    <scope>NUCLEOTIDE SEQUENCE [LARGE SCALE GENOMIC DNA]</scope>
    <source>
        <strain evidence="2 3">DY22613</strain>
    </source>
</reference>
<sequence length="306" mass="35568">MSKIQKCRPGQVVEILGDHFYKVRLLDGDTGKFKSSSIMMQKKIKIEVGQWVAIANGYIIFRWKEIKSSGEVNWEKMISSIPAFAFESRGCHDSQAENYDEMVRSNINDYIRENYFEILDRVIELADFKQGMKVLEIGIGTGLLTERMPEGLKIFGIDISEKMMEKVREKKLSVQLTKGSFCDIPFSDNSFDRILSTFAFHHLTPEEKEIAFVEMDRVLRPQGCIVIGDFMFENDEQKNKLIERFINEDRTDMLEEFEDEYFTNIEDAISNLERLGYEVGYERGSTISWILKAVKKDKNSMVITQF</sequence>
<proteinExistence type="predicted"/>
<dbReference type="Gene3D" id="3.40.50.150">
    <property type="entry name" value="Vaccinia Virus protein VP39"/>
    <property type="match status" value="1"/>
</dbReference>
<dbReference type="Pfam" id="PF08241">
    <property type="entry name" value="Methyltransf_11"/>
    <property type="match status" value="1"/>
</dbReference>
<dbReference type="CDD" id="cd02440">
    <property type="entry name" value="AdoMet_MTases"/>
    <property type="match status" value="1"/>
</dbReference>
<keyword evidence="3" id="KW-1185">Reference proteome</keyword>
<dbReference type="AlphaFoldDB" id="A0A3Q9HQQ4"/>
<evidence type="ECO:0000259" key="1">
    <source>
        <dbReference type="Pfam" id="PF08241"/>
    </source>
</evidence>
<dbReference type="Proteomes" id="UP000267250">
    <property type="component" value="Chromosome"/>
</dbReference>
<dbReference type="RefSeq" id="WP_127016980.1">
    <property type="nucleotide sequence ID" value="NZ_CP016379.1"/>
</dbReference>
<dbReference type="EMBL" id="CP016379">
    <property type="protein sequence ID" value="AZR73638.1"/>
    <property type="molecule type" value="Genomic_DNA"/>
</dbReference>
<dbReference type="PANTHER" id="PTHR42912">
    <property type="entry name" value="METHYLTRANSFERASE"/>
    <property type="match status" value="1"/>
</dbReference>